<dbReference type="SMART" id="SM00347">
    <property type="entry name" value="HTH_MARR"/>
    <property type="match status" value="1"/>
</dbReference>
<evidence type="ECO:0000313" key="2">
    <source>
        <dbReference type="EMBL" id="APF40784.1"/>
    </source>
</evidence>
<accession>A0A1L2ZN21</accession>
<feature type="domain" description="HTH marR-type" evidence="1">
    <location>
        <begin position="17"/>
        <end position="153"/>
    </location>
</feature>
<protein>
    <recommendedName>
        <fullName evidence="1">HTH marR-type domain-containing protein</fullName>
    </recommendedName>
</protein>
<dbReference type="InterPro" id="IPR036388">
    <property type="entry name" value="WH-like_DNA-bd_sf"/>
</dbReference>
<dbReference type="InterPro" id="IPR039422">
    <property type="entry name" value="MarR/SlyA-like"/>
</dbReference>
<dbReference type="PRINTS" id="PR00598">
    <property type="entry name" value="HTHMARR"/>
</dbReference>
<sequence length="168" mass="18338">MSESQQTALRSPAIAVPGDLGWHLATILRAYQSRFEEATDGMPEGIRGYQVLSTVVHRNPPNQQALGAHLAIDRTVLTYLLDNLVAAGVVERVPAPSDRRARKIEPTQKGREVLARYEQRVADAEAAFLDGLPTHTAHLFREQTADLAGEVHRAEPGADPCKAINNLS</sequence>
<gene>
    <name evidence="2" type="ORF">BHE16_06920</name>
</gene>
<dbReference type="AlphaFoldDB" id="A0A1L2ZN21"/>
<dbReference type="PANTHER" id="PTHR33164:SF89">
    <property type="entry name" value="MARR FAMILY REGULATORY PROTEIN"/>
    <property type="match status" value="1"/>
</dbReference>
<dbReference type="GO" id="GO:0003700">
    <property type="term" value="F:DNA-binding transcription factor activity"/>
    <property type="evidence" value="ECO:0007669"/>
    <property type="project" value="InterPro"/>
</dbReference>
<dbReference type="PROSITE" id="PS50995">
    <property type="entry name" value="HTH_MARR_2"/>
    <property type="match status" value="1"/>
</dbReference>
<dbReference type="InterPro" id="IPR000835">
    <property type="entry name" value="HTH_MarR-typ"/>
</dbReference>
<dbReference type="PANTHER" id="PTHR33164">
    <property type="entry name" value="TRANSCRIPTIONAL REGULATOR, MARR FAMILY"/>
    <property type="match status" value="1"/>
</dbReference>
<proteinExistence type="predicted"/>
<keyword evidence="3" id="KW-1185">Reference proteome</keyword>
<dbReference type="Gene3D" id="1.10.10.10">
    <property type="entry name" value="Winged helix-like DNA-binding domain superfamily/Winged helix DNA-binding domain"/>
    <property type="match status" value="1"/>
</dbReference>
<evidence type="ECO:0000259" key="1">
    <source>
        <dbReference type="PROSITE" id="PS50995"/>
    </source>
</evidence>
<dbReference type="RefSeq" id="WP_071894261.1">
    <property type="nucleotide sequence ID" value="NZ_CP018135.1"/>
</dbReference>
<dbReference type="SUPFAM" id="SSF46785">
    <property type="entry name" value="Winged helix' DNA-binding domain"/>
    <property type="match status" value="1"/>
</dbReference>
<reference evidence="2 3" key="1">
    <citation type="submission" date="2016-11" db="EMBL/GenBank/DDBJ databases">
        <title>Genome sequencing of Zhihengliuella aestuarii B18 antagonistic to Plasmodiophora brassicae.</title>
        <authorList>
            <person name="Luo Y."/>
        </authorList>
    </citation>
    <scope>NUCLEOTIDE SEQUENCE [LARGE SCALE GENOMIC DNA]</scope>
    <source>
        <strain evidence="2 3">B18</strain>
    </source>
</reference>
<dbReference type="GO" id="GO:0006950">
    <property type="term" value="P:response to stress"/>
    <property type="evidence" value="ECO:0007669"/>
    <property type="project" value="TreeGrafter"/>
</dbReference>
<dbReference type="Proteomes" id="UP000183530">
    <property type="component" value="Chromosome"/>
</dbReference>
<dbReference type="KEGG" id="nae:BHE16_06920"/>
<dbReference type="STRING" id="556325.BHE16_06920"/>
<dbReference type="InterPro" id="IPR036390">
    <property type="entry name" value="WH_DNA-bd_sf"/>
</dbReference>
<dbReference type="EMBL" id="CP018135">
    <property type="protein sequence ID" value="APF40784.1"/>
    <property type="molecule type" value="Genomic_DNA"/>
</dbReference>
<name>A0A1L2ZN21_9MICC</name>
<evidence type="ECO:0000313" key="3">
    <source>
        <dbReference type="Proteomes" id="UP000183530"/>
    </source>
</evidence>
<organism evidence="2 3">
    <name type="scientific">Neomicrococcus aestuarii</name>
    <dbReference type="NCBI Taxonomy" id="556325"/>
    <lineage>
        <taxon>Bacteria</taxon>
        <taxon>Bacillati</taxon>
        <taxon>Actinomycetota</taxon>
        <taxon>Actinomycetes</taxon>
        <taxon>Micrococcales</taxon>
        <taxon>Micrococcaceae</taxon>
        <taxon>Neomicrococcus</taxon>
    </lineage>
</organism>
<dbReference type="Pfam" id="PF12802">
    <property type="entry name" value="MarR_2"/>
    <property type="match status" value="1"/>
</dbReference>